<evidence type="ECO:0000256" key="2">
    <source>
        <dbReference type="ARBA" id="ARBA00008263"/>
    </source>
</evidence>
<dbReference type="GO" id="GO:0006265">
    <property type="term" value="P:DNA topological change"/>
    <property type="evidence" value="ECO:0007669"/>
    <property type="project" value="UniProtKB-UniRule"/>
</dbReference>
<keyword evidence="8" id="KW-0175">Coiled coil</keyword>
<comment type="similarity">
    <text evidence="2">Belongs to the type II topoisomerase GyrA/ParC subunit family.</text>
</comment>
<dbReference type="GO" id="GO:0005524">
    <property type="term" value="F:ATP binding"/>
    <property type="evidence" value="ECO:0007669"/>
    <property type="project" value="InterPro"/>
</dbReference>
<evidence type="ECO:0000313" key="11">
    <source>
        <dbReference type="EMBL" id="NYD55534.1"/>
    </source>
</evidence>
<dbReference type="NCBIfam" id="NF004044">
    <property type="entry name" value="PRK05561.1"/>
    <property type="match status" value="1"/>
</dbReference>
<evidence type="ECO:0000256" key="3">
    <source>
        <dbReference type="ARBA" id="ARBA00012895"/>
    </source>
</evidence>
<dbReference type="RefSeq" id="WP_179434655.1">
    <property type="nucleotide sequence ID" value="NZ_BAABLC010000004.1"/>
</dbReference>
<reference evidence="11 12" key="1">
    <citation type="submission" date="2020-07" db="EMBL/GenBank/DDBJ databases">
        <title>Sequencing the genomes of 1000 actinobacteria strains.</title>
        <authorList>
            <person name="Klenk H.-P."/>
        </authorList>
    </citation>
    <scope>NUCLEOTIDE SEQUENCE [LARGE SCALE GENOMIC DNA]</scope>
    <source>
        <strain evidence="11 12">DSM 22185</strain>
    </source>
</reference>
<dbReference type="Gene3D" id="1.10.268.10">
    <property type="entry name" value="Topoisomerase, domain 3"/>
    <property type="match status" value="1"/>
</dbReference>
<dbReference type="GO" id="GO:0003677">
    <property type="term" value="F:DNA binding"/>
    <property type="evidence" value="ECO:0007669"/>
    <property type="project" value="UniProtKB-UniRule"/>
</dbReference>
<evidence type="ECO:0000256" key="5">
    <source>
        <dbReference type="ARBA" id="ARBA00023125"/>
    </source>
</evidence>
<dbReference type="InterPro" id="IPR002205">
    <property type="entry name" value="Topo_IIA_dom_A"/>
</dbReference>
<dbReference type="EMBL" id="JACCBH010000001">
    <property type="protein sequence ID" value="NYD55534.1"/>
    <property type="molecule type" value="Genomic_DNA"/>
</dbReference>
<proteinExistence type="inferred from homology"/>
<dbReference type="InterPro" id="IPR035516">
    <property type="entry name" value="Gyrase/topoIV_suA_C"/>
</dbReference>
<protein>
    <recommendedName>
        <fullName evidence="3">DNA topoisomerase (ATP-hydrolyzing)</fullName>
        <ecNumber evidence="3">5.6.2.2</ecNumber>
    </recommendedName>
</protein>
<gene>
    <name evidence="11" type="ORF">BKA02_002589</name>
</gene>
<feature type="region of interest" description="Disordered" evidence="9">
    <location>
        <begin position="781"/>
        <end position="804"/>
    </location>
</feature>
<dbReference type="GO" id="GO:0034335">
    <property type="term" value="F:DNA negative supercoiling activity"/>
    <property type="evidence" value="ECO:0007669"/>
    <property type="project" value="UniProtKB-ARBA"/>
</dbReference>
<feature type="active site" description="O-(5'-phospho-DNA)-tyrosine intermediate" evidence="7">
    <location>
        <position position="128"/>
    </location>
</feature>
<keyword evidence="12" id="KW-1185">Reference proteome</keyword>
<evidence type="ECO:0000256" key="6">
    <source>
        <dbReference type="ARBA" id="ARBA00023235"/>
    </source>
</evidence>
<dbReference type="SUPFAM" id="SSF56719">
    <property type="entry name" value="Type II DNA topoisomerase"/>
    <property type="match status" value="1"/>
</dbReference>
<evidence type="ECO:0000256" key="7">
    <source>
        <dbReference type="PROSITE-ProRule" id="PRU01384"/>
    </source>
</evidence>
<comment type="catalytic activity">
    <reaction evidence="1 7">
        <text>ATP-dependent breakage, passage and rejoining of double-stranded DNA.</text>
        <dbReference type="EC" id="5.6.2.2"/>
    </reaction>
</comment>
<dbReference type="PROSITE" id="PS52040">
    <property type="entry name" value="TOPO_IIA"/>
    <property type="match status" value="1"/>
</dbReference>
<dbReference type="FunFam" id="1.10.268.10:FF:000001">
    <property type="entry name" value="DNA gyrase subunit A"/>
    <property type="match status" value="1"/>
</dbReference>
<dbReference type="AlphaFoldDB" id="A0A7Y9EX79"/>
<organism evidence="11 12">
    <name type="scientific">Microbacterium pseudoresistens</name>
    <dbReference type="NCBI Taxonomy" id="640634"/>
    <lineage>
        <taxon>Bacteria</taxon>
        <taxon>Bacillati</taxon>
        <taxon>Actinomycetota</taxon>
        <taxon>Actinomycetes</taxon>
        <taxon>Micrococcales</taxon>
        <taxon>Microbacteriaceae</taxon>
        <taxon>Microbacterium</taxon>
    </lineage>
</organism>
<dbReference type="EC" id="5.6.2.2" evidence="3"/>
<dbReference type="SUPFAM" id="SSF101904">
    <property type="entry name" value="GyrA/ParC C-terminal domain-like"/>
    <property type="match status" value="1"/>
</dbReference>
<evidence type="ECO:0000256" key="8">
    <source>
        <dbReference type="SAM" id="Coils"/>
    </source>
</evidence>
<feature type="coiled-coil region" evidence="8">
    <location>
        <begin position="443"/>
        <end position="470"/>
    </location>
</feature>
<dbReference type="PANTHER" id="PTHR43493">
    <property type="entry name" value="DNA GYRASE/TOPOISOMERASE SUBUNIT A"/>
    <property type="match status" value="1"/>
</dbReference>
<dbReference type="PANTHER" id="PTHR43493:SF5">
    <property type="entry name" value="DNA GYRASE SUBUNIT A, CHLOROPLASTIC_MITOCHONDRIAL"/>
    <property type="match status" value="1"/>
</dbReference>
<evidence type="ECO:0000256" key="4">
    <source>
        <dbReference type="ARBA" id="ARBA00023029"/>
    </source>
</evidence>
<dbReference type="Pfam" id="PF00521">
    <property type="entry name" value="DNA_topoisoIV"/>
    <property type="match status" value="1"/>
</dbReference>
<feature type="domain" description="Topo IIA-type catalytic" evidence="10">
    <location>
        <begin position="41"/>
        <end position="510"/>
    </location>
</feature>
<evidence type="ECO:0000259" key="10">
    <source>
        <dbReference type="PROSITE" id="PS52040"/>
    </source>
</evidence>
<dbReference type="InterPro" id="IPR013757">
    <property type="entry name" value="Topo_IIA_A_a_sf"/>
</dbReference>
<dbReference type="FunFam" id="3.30.1360.40:FF:000002">
    <property type="entry name" value="DNA gyrase subunit A"/>
    <property type="match status" value="1"/>
</dbReference>
<keyword evidence="4 7" id="KW-0799">Topoisomerase</keyword>
<dbReference type="InterPro" id="IPR013760">
    <property type="entry name" value="Topo_IIA-like_dom_sf"/>
</dbReference>
<dbReference type="Gene3D" id="3.90.199.10">
    <property type="entry name" value="Topoisomerase II, domain 5"/>
    <property type="match status" value="1"/>
</dbReference>
<keyword evidence="6 7" id="KW-0413">Isomerase</keyword>
<dbReference type="GO" id="GO:0009330">
    <property type="term" value="C:DNA topoisomerase type II (double strand cut, ATP-hydrolyzing) complex"/>
    <property type="evidence" value="ECO:0007669"/>
    <property type="project" value="TreeGrafter"/>
</dbReference>
<name>A0A7Y9EX79_9MICO</name>
<dbReference type="InterPro" id="IPR050220">
    <property type="entry name" value="Type_II_DNA_Topoisomerases"/>
</dbReference>
<evidence type="ECO:0000256" key="1">
    <source>
        <dbReference type="ARBA" id="ARBA00000185"/>
    </source>
</evidence>
<dbReference type="SMART" id="SM00434">
    <property type="entry name" value="TOP4c"/>
    <property type="match status" value="1"/>
</dbReference>
<dbReference type="InterPro" id="IPR006691">
    <property type="entry name" value="GyrA/parC_rep"/>
</dbReference>
<dbReference type="Gene3D" id="3.30.1360.40">
    <property type="match status" value="1"/>
</dbReference>
<accession>A0A7Y9EX79</accession>
<keyword evidence="5 7" id="KW-0238">DNA-binding</keyword>
<dbReference type="Gene3D" id="2.120.10.90">
    <property type="entry name" value="DNA gyrase/topoisomerase IV, subunit A, C-terminal"/>
    <property type="match status" value="1"/>
</dbReference>
<dbReference type="CDD" id="cd00187">
    <property type="entry name" value="TOP4c"/>
    <property type="match status" value="1"/>
</dbReference>
<dbReference type="Proteomes" id="UP000552045">
    <property type="component" value="Unassembled WGS sequence"/>
</dbReference>
<evidence type="ECO:0000256" key="9">
    <source>
        <dbReference type="SAM" id="MobiDB-lite"/>
    </source>
</evidence>
<evidence type="ECO:0000313" key="12">
    <source>
        <dbReference type="Proteomes" id="UP000552045"/>
    </source>
</evidence>
<comment type="caution">
    <text evidence="11">The sequence shown here is derived from an EMBL/GenBank/DDBJ whole genome shotgun (WGS) entry which is preliminary data.</text>
</comment>
<dbReference type="InterPro" id="IPR013758">
    <property type="entry name" value="Topo_IIA_A/C_ab"/>
</dbReference>
<dbReference type="Pfam" id="PF03989">
    <property type="entry name" value="DNA_gyraseA_C"/>
    <property type="match status" value="2"/>
</dbReference>
<sequence>MPRSTTPPEPIDERIQDIDLSSEMQGSFLEYAYSVIYSRALPDARDGLKPVQRRIVYQMAEMGLRPDRGHVKSARVVGEVMGKLHPHGDSAIYDALVRLAQSFALRVPLVDGHGNFGSLDDGPAAARYTEARLAAPSLALTESLDEDAVDFVPNYDGQFQQPSVLPAAFPNLLVNGASGIAVGMATNMAPHNLNEVVAAAVHLLEHPDATVEELMEYVPGPDFPSGGILMGLDGVKDAYTTGRGALRVRGKTSIEPLGPRRTGIIVTELPYMVGPERLIEKIRDAVQAKKLQGISDVTDLSDRRHGMRIQIGIKTGFDANAVLEHLYRLTPLEDSFSINNVALVDGQPRTLGLKDMLSVYVRHRLEVVTRRSRFRLARREERLHLIEGLLIAILDIDEVIQVIRTSEDAEQARTRLRDVFDLSELQAEYILELRLRRLTKFSRIELEAERDKLQQEIAELKELLDDEALLRRLVAQELDAAADAYGTPRRTMLLNAAPPKPRSTKGTPDLQIADAPTVVVLSTTGRAVRVDLEGDQELSLATRRSKHDAVLATLATSTRAEIGAVTSAGRVLRFSPVDLPSVPSSSVHLAAGVPLRDYVGLLDKSERVVALLRFDDDAPFALGTRTGVVKRIVPSGLAVRPELEIIGLKPGDAVVGAATAPDATELVFVTSDARLLHFPAAGVRPQGAPAGGMAGVKLGAGAEVVAFSVVETPDDAVVVTVSGADGMLAGTDAGRAKVSSFAEFPGKGRATGGVRAHAFLKGEDRLSLAWVGPSSALAVGNDGSARTLPEGGAKRDGSGQPLDAVIGSVGRALGS</sequence>
<dbReference type="GO" id="GO:0005737">
    <property type="term" value="C:cytoplasm"/>
    <property type="evidence" value="ECO:0007669"/>
    <property type="project" value="TreeGrafter"/>
</dbReference>